<dbReference type="InterPro" id="IPR000488">
    <property type="entry name" value="Death_dom"/>
</dbReference>
<dbReference type="Proteomes" id="UP000694915">
    <property type="component" value="Linkage group LG1"/>
</dbReference>
<protein>
    <submittedName>
        <fullName evidence="5">Death domain-containing protein 1</fullName>
    </submittedName>
</protein>
<feature type="compositionally biased region" description="Basic and acidic residues" evidence="1">
    <location>
        <begin position="179"/>
        <end position="188"/>
    </location>
</feature>
<sequence>MKMNEHLGNTAMLLRREEKEMCNLCSMHEDRTPQQTISAIQDTKATDIAPRRELNVMETATVSPANAGESHYTNQVQLKENKTQIYSELGGNENNASLSGNVIGQEESQSTVFPDNAENEDEKQIEHMTAENINGNKGDIHDVIQTTARDTREISESQGEEITTSPTACDVSSKNGKSLHNESESLKQKNNIMEKEYLDVMSDGADPQVSCYITAPLHVLQQVDCHIVNGMSSFIVSDNEELVSNVVIVECSDKEKKIPFPICIAIPFKANYKGNYRDIMVKMSDTTFQSSYLIPNSLERMRGGCKGACAVVNIYKLGMFSVVSCLKKQSFTVTKKGLTLKSTVDARVSFSYPAGVFSSPVLVQLKIQPVDPSLVSYVKAHQDSSYSVQSTSPLIHIQHPSTHPFQRPVTVFLPSSPLPEKKNLESGQDHRRPESAAMHRSVPTPSYFNRPNSEETQCEMRGQVTVKKSNFFLGSVVFQCFLFPLSLASFPSHRFIVLHLSSTVENSHLVSFVKSLEEASLSTTACIVLSHQKDNPHRVVILVVPSKELNLALKNLRSEGFGGLPESSRHFQVREGEQLLLRFTGNIFGSSNGKDYGKDYKLIFHLQRKPRLELHIKEVDEFGNYSCPHYKGAIVVYKLPREKIVPSLDQSLHENLYQLPVCKLPLKLPKHEKVINRPQSTKRVSTDPLEALWDNLLHWLAEELSEEGVEILTASLPLRLSTVQLIKLKHPDDLTEQIHDLLCFWKRSLPTSMDKIRLLARHLRKLGRGDLAEELKFKWEHKVFMERQPWVDVAAD</sequence>
<dbReference type="InterPro" id="IPR000906">
    <property type="entry name" value="ZU5_dom"/>
</dbReference>
<proteinExistence type="predicted"/>
<evidence type="ECO:0000259" key="3">
    <source>
        <dbReference type="PROSITE" id="PS51145"/>
    </source>
</evidence>
<dbReference type="PANTHER" id="PTHR28336">
    <property type="entry name" value="BA1-643"/>
    <property type="match status" value="1"/>
</dbReference>
<feature type="region of interest" description="Disordered" evidence="1">
    <location>
        <begin position="154"/>
        <end position="188"/>
    </location>
</feature>
<gene>
    <name evidence="5" type="primary">Dthd1</name>
</gene>
<dbReference type="Gene3D" id="2.60.220.30">
    <property type="match status" value="1"/>
</dbReference>
<name>A0ABM1UGD2_MICOH</name>
<evidence type="ECO:0000256" key="1">
    <source>
        <dbReference type="SAM" id="MobiDB-lite"/>
    </source>
</evidence>
<organism evidence="4 5">
    <name type="scientific">Microtus ochrogaster</name>
    <name type="common">Prairie vole</name>
    <dbReference type="NCBI Taxonomy" id="79684"/>
    <lineage>
        <taxon>Eukaryota</taxon>
        <taxon>Metazoa</taxon>
        <taxon>Chordata</taxon>
        <taxon>Craniata</taxon>
        <taxon>Vertebrata</taxon>
        <taxon>Euteleostomi</taxon>
        <taxon>Mammalia</taxon>
        <taxon>Eutheria</taxon>
        <taxon>Euarchontoglires</taxon>
        <taxon>Glires</taxon>
        <taxon>Rodentia</taxon>
        <taxon>Myomorpha</taxon>
        <taxon>Muroidea</taxon>
        <taxon>Cricetidae</taxon>
        <taxon>Arvicolinae</taxon>
        <taxon>Microtus</taxon>
    </lineage>
</organism>
<feature type="compositionally biased region" description="Polar residues" evidence="1">
    <location>
        <begin position="156"/>
        <end position="178"/>
    </location>
</feature>
<feature type="compositionally biased region" description="Polar residues" evidence="1">
    <location>
        <begin position="443"/>
        <end position="453"/>
    </location>
</feature>
<dbReference type="PROSITE" id="PS51145">
    <property type="entry name" value="ZU5"/>
    <property type="match status" value="1"/>
</dbReference>
<reference evidence="5" key="1">
    <citation type="submission" date="2025-08" db="UniProtKB">
        <authorList>
            <consortium name="RefSeq"/>
        </authorList>
    </citation>
    <scope>IDENTIFICATION</scope>
</reference>
<evidence type="ECO:0000313" key="4">
    <source>
        <dbReference type="Proteomes" id="UP000694915"/>
    </source>
</evidence>
<dbReference type="InterPro" id="IPR011029">
    <property type="entry name" value="DEATH-like_dom_sf"/>
</dbReference>
<feature type="domain" description="Death" evidence="2">
    <location>
        <begin position="712"/>
        <end position="776"/>
    </location>
</feature>
<evidence type="ECO:0000313" key="5">
    <source>
        <dbReference type="RefSeq" id="XP_026641044.1"/>
    </source>
</evidence>
<accession>A0ABM1UGD2</accession>
<feature type="region of interest" description="Disordered" evidence="1">
    <location>
        <begin position="420"/>
        <end position="453"/>
    </location>
</feature>
<feature type="domain" description="ZU5" evidence="3">
    <location>
        <begin position="327"/>
        <end position="445"/>
    </location>
</feature>
<dbReference type="Gene3D" id="1.10.533.10">
    <property type="entry name" value="Death Domain, Fas"/>
    <property type="match status" value="1"/>
</dbReference>
<dbReference type="GeneID" id="101997372"/>
<evidence type="ECO:0000259" key="2">
    <source>
        <dbReference type="PROSITE" id="PS50017"/>
    </source>
</evidence>
<keyword evidence="4" id="KW-1185">Reference proteome</keyword>
<dbReference type="SUPFAM" id="SSF47986">
    <property type="entry name" value="DEATH domain"/>
    <property type="match status" value="1"/>
</dbReference>
<dbReference type="Pfam" id="PF00531">
    <property type="entry name" value="Death"/>
    <property type="match status" value="1"/>
</dbReference>
<feature type="compositionally biased region" description="Basic and acidic residues" evidence="1">
    <location>
        <begin position="420"/>
        <end position="434"/>
    </location>
</feature>
<dbReference type="PROSITE" id="PS50017">
    <property type="entry name" value="DEATH_DOMAIN"/>
    <property type="match status" value="1"/>
</dbReference>
<dbReference type="RefSeq" id="XP_026641044.1">
    <property type="nucleotide sequence ID" value="XM_026785243.1"/>
</dbReference>
<dbReference type="PANTHER" id="PTHR28336:SF4">
    <property type="entry name" value="DEATH DOMAIN-CONTAINING PROTEIN 1"/>
    <property type="match status" value="1"/>
</dbReference>